<evidence type="ECO:0000313" key="2">
    <source>
        <dbReference type="WBParaSite" id="RSKR_0001092800.1"/>
    </source>
</evidence>
<organism evidence="1 2">
    <name type="scientific">Rhabditophanes sp. KR3021</name>
    <dbReference type="NCBI Taxonomy" id="114890"/>
    <lineage>
        <taxon>Eukaryota</taxon>
        <taxon>Metazoa</taxon>
        <taxon>Ecdysozoa</taxon>
        <taxon>Nematoda</taxon>
        <taxon>Chromadorea</taxon>
        <taxon>Rhabditida</taxon>
        <taxon>Tylenchina</taxon>
        <taxon>Panagrolaimomorpha</taxon>
        <taxon>Strongyloidoidea</taxon>
        <taxon>Alloionematidae</taxon>
        <taxon>Rhabditophanes</taxon>
    </lineage>
</organism>
<evidence type="ECO:0000313" key="1">
    <source>
        <dbReference type="Proteomes" id="UP000095286"/>
    </source>
</evidence>
<dbReference type="Proteomes" id="UP000095286">
    <property type="component" value="Unplaced"/>
</dbReference>
<accession>A0AC35UEA5</accession>
<dbReference type="WBParaSite" id="RSKR_0001092800.1">
    <property type="protein sequence ID" value="RSKR_0001092800.1"/>
    <property type="gene ID" value="RSKR_0001092800"/>
</dbReference>
<proteinExistence type="predicted"/>
<reference evidence="2" key="1">
    <citation type="submission" date="2016-11" db="UniProtKB">
        <authorList>
            <consortium name="WormBaseParasite"/>
        </authorList>
    </citation>
    <scope>IDENTIFICATION</scope>
    <source>
        <strain evidence="2">KR3021</strain>
    </source>
</reference>
<protein>
    <submittedName>
        <fullName evidence="2">Coiled-coil domain containing 125</fullName>
    </submittedName>
</protein>
<sequence length="205" mass="23809">MNEPVTVELHNLIARQNALHVKKGELTETLLYLEKEYKHQLSKATRIAGTKELLKQKIENFQARCQSSQLRCETNLKGAAILKYRMEGWKEVLQELDYIRNVQNKNSQEMVLSRNVIHGKIDESISKLENLDGFQTYQGMKSQVMGLQELHEETCAKIKDIMAKHMSNCLSNVKAVDWQSFLINILMLRKKKLILVVTHRYHTSI</sequence>
<name>A0AC35UEA5_9BILA</name>